<dbReference type="KEGG" id="drt:Dret_1893"/>
<name>C8X430_DESRD</name>
<dbReference type="HOGENOM" id="CLU_3098186_0_0_7"/>
<organism evidence="1 2">
    <name type="scientific">Desulfohalobium retbaense (strain ATCC 49708 / DSM 5692 / JCM 16813 / HR100)</name>
    <dbReference type="NCBI Taxonomy" id="485915"/>
    <lineage>
        <taxon>Bacteria</taxon>
        <taxon>Pseudomonadati</taxon>
        <taxon>Thermodesulfobacteriota</taxon>
        <taxon>Desulfovibrionia</taxon>
        <taxon>Desulfovibrionales</taxon>
        <taxon>Desulfohalobiaceae</taxon>
        <taxon>Desulfohalobium</taxon>
    </lineage>
</organism>
<evidence type="ECO:0000313" key="2">
    <source>
        <dbReference type="Proteomes" id="UP000001052"/>
    </source>
</evidence>
<gene>
    <name evidence="1" type="ordered locus">Dret_1893</name>
</gene>
<keyword evidence="2" id="KW-1185">Reference proteome</keyword>
<dbReference type="EMBL" id="CP001734">
    <property type="protein sequence ID" value="ACV69177.1"/>
    <property type="molecule type" value="Genomic_DNA"/>
</dbReference>
<evidence type="ECO:0000313" key="1">
    <source>
        <dbReference type="EMBL" id="ACV69177.1"/>
    </source>
</evidence>
<accession>C8X430</accession>
<reference evidence="1 2" key="2">
    <citation type="journal article" date="2010" name="Stand. Genomic Sci.">
        <title>Complete genome sequence of Desulfohalobium retbaense type strain (HR(100)).</title>
        <authorList>
            <person name="Spring S."/>
            <person name="Nolan M."/>
            <person name="Lapidus A."/>
            <person name="Glavina Del Rio T."/>
            <person name="Copeland A."/>
            <person name="Tice H."/>
            <person name="Cheng J.F."/>
            <person name="Lucas S."/>
            <person name="Land M."/>
            <person name="Chen F."/>
            <person name="Bruce D."/>
            <person name="Goodwin L."/>
            <person name="Pitluck S."/>
            <person name="Ivanova N."/>
            <person name="Mavromatis K."/>
            <person name="Mikhailova N."/>
            <person name="Pati A."/>
            <person name="Chen A."/>
            <person name="Palaniappan K."/>
            <person name="Hauser L."/>
            <person name="Chang Y.J."/>
            <person name="Jeffries C.D."/>
            <person name="Munk C."/>
            <person name="Kiss H."/>
            <person name="Chain P."/>
            <person name="Han C."/>
            <person name="Brettin T."/>
            <person name="Detter J.C."/>
            <person name="Schuler E."/>
            <person name="Goker M."/>
            <person name="Rohde M."/>
            <person name="Bristow J."/>
            <person name="Eisen J.A."/>
            <person name="Markowitz V."/>
            <person name="Hugenholtz P."/>
            <person name="Kyrpides N.C."/>
            <person name="Klenk H.P."/>
        </authorList>
    </citation>
    <scope>NUCLEOTIDE SEQUENCE [LARGE SCALE GENOMIC DNA]</scope>
    <source>
        <strain evidence="1 2">DSM 5692</strain>
    </source>
</reference>
<proteinExistence type="predicted"/>
<reference evidence="2" key="1">
    <citation type="submission" date="2009-09" db="EMBL/GenBank/DDBJ databases">
        <title>The complete chromosome of Desulfohalobium retbaense DSM 5692.</title>
        <authorList>
            <consortium name="US DOE Joint Genome Institute (JGI-PGF)"/>
            <person name="Lucas S."/>
            <person name="Copeland A."/>
            <person name="Lapidus A."/>
            <person name="Glavina del Rio T."/>
            <person name="Dalin E."/>
            <person name="Tice H."/>
            <person name="Bruce D."/>
            <person name="Goodwin L."/>
            <person name="Pitluck S."/>
            <person name="Kyrpides N."/>
            <person name="Mavromatis K."/>
            <person name="Ivanova N."/>
            <person name="Mikhailova N."/>
            <person name="Munk A.C."/>
            <person name="Brettin T."/>
            <person name="Detter J.C."/>
            <person name="Han C."/>
            <person name="Tapia R."/>
            <person name="Larimer F."/>
            <person name="Land M."/>
            <person name="Hauser L."/>
            <person name="Markowitz V."/>
            <person name="Cheng J.-F."/>
            <person name="Hugenholtz P."/>
            <person name="Woyke T."/>
            <person name="Wu D."/>
            <person name="Spring S."/>
            <person name="Klenk H.-P."/>
            <person name="Eisen J.A."/>
        </authorList>
    </citation>
    <scope>NUCLEOTIDE SEQUENCE [LARGE SCALE GENOMIC DNA]</scope>
    <source>
        <strain evidence="2">DSM 5692</strain>
    </source>
</reference>
<protein>
    <submittedName>
        <fullName evidence="1">Uncharacterized protein</fullName>
    </submittedName>
</protein>
<dbReference type="Proteomes" id="UP000001052">
    <property type="component" value="Chromosome"/>
</dbReference>
<dbReference type="STRING" id="485915.Dret_1893"/>
<dbReference type="AlphaFoldDB" id="C8X430"/>
<sequence>METEEEAVKISTSDPDFDPDLERSCCFSSIAFFLFNPSIPKFFNSSIILET</sequence>